<comment type="caution">
    <text evidence="4">The sequence shown here is derived from an EMBL/GenBank/DDBJ whole genome shotgun (WGS) entry which is preliminary data.</text>
</comment>
<dbReference type="EC" id="2.1.1.37" evidence="3"/>
<protein>
    <recommendedName>
        <fullName evidence="3">Cytosine-specific methyltransferase</fullName>
        <ecNumber evidence="3">2.1.1.37</ecNumber>
    </recommendedName>
</protein>
<dbReference type="PANTHER" id="PTHR10629">
    <property type="entry name" value="CYTOSINE-SPECIFIC METHYLTRANSFERASE"/>
    <property type="match status" value="1"/>
</dbReference>
<dbReference type="InterPro" id="IPR018117">
    <property type="entry name" value="C5_DNA_meth_AS"/>
</dbReference>
<dbReference type="GO" id="GO:0032259">
    <property type="term" value="P:methylation"/>
    <property type="evidence" value="ECO:0007669"/>
    <property type="project" value="UniProtKB-KW"/>
</dbReference>
<dbReference type="RefSeq" id="WP_042902198.1">
    <property type="nucleotide sequence ID" value="NZ_CP185267.1"/>
</dbReference>
<dbReference type="PATRIC" id="fig|1303.44.peg.456"/>
<evidence type="ECO:0000256" key="3">
    <source>
        <dbReference type="RuleBase" id="RU000417"/>
    </source>
</evidence>
<dbReference type="PROSITE" id="PS51679">
    <property type="entry name" value="SAM_MT_C5"/>
    <property type="match status" value="1"/>
</dbReference>
<dbReference type="Pfam" id="PF00145">
    <property type="entry name" value="DNA_methylase"/>
    <property type="match status" value="1"/>
</dbReference>
<dbReference type="GO" id="GO:0044027">
    <property type="term" value="P:negative regulation of gene expression via chromosomal CpG island methylation"/>
    <property type="evidence" value="ECO:0007669"/>
    <property type="project" value="TreeGrafter"/>
</dbReference>
<dbReference type="PANTHER" id="PTHR10629:SF52">
    <property type="entry name" value="DNA (CYTOSINE-5)-METHYLTRANSFERASE 1"/>
    <property type="match status" value="1"/>
</dbReference>
<keyword evidence="1 3" id="KW-0489">Methyltransferase</keyword>
<dbReference type="InterPro" id="IPR050390">
    <property type="entry name" value="C5-Methyltransferase"/>
</dbReference>
<comment type="catalytic activity">
    <reaction evidence="3">
        <text>a 2'-deoxycytidine in DNA + S-adenosyl-L-methionine = a 5-methyl-2'-deoxycytidine in DNA + S-adenosyl-L-homocysteine + H(+)</text>
        <dbReference type="Rhea" id="RHEA:13681"/>
        <dbReference type="Rhea" id="RHEA-COMP:11369"/>
        <dbReference type="Rhea" id="RHEA-COMP:11370"/>
        <dbReference type="ChEBI" id="CHEBI:15378"/>
        <dbReference type="ChEBI" id="CHEBI:57856"/>
        <dbReference type="ChEBI" id="CHEBI:59789"/>
        <dbReference type="ChEBI" id="CHEBI:85452"/>
        <dbReference type="ChEBI" id="CHEBI:85454"/>
        <dbReference type="EC" id="2.1.1.37"/>
    </reaction>
</comment>
<dbReference type="GO" id="GO:0003886">
    <property type="term" value="F:DNA (cytosine-5-)-methyltransferase activity"/>
    <property type="evidence" value="ECO:0007669"/>
    <property type="project" value="UniProtKB-EC"/>
</dbReference>
<dbReference type="GO" id="GO:0003677">
    <property type="term" value="F:DNA binding"/>
    <property type="evidence" value="ECO:0007669"/>
    <property type="project" value="TreeGrafter"/>
</dbReference>
<keyword evidence="1 3" id="KW-0808">Transferase</keyword>
<sequence>MPIKVVDLFSGAGGLTFGFQKAIYRNRFRDDDSFQIIFANELNFEASQSFKANFPNIKMFNDDIQTIDEEFLNDKQVDIHDVDLIIGGPPCQSFSTVGKRQYDERAKMYKEYRRLLSIIRPKMFIFENVYGLLTMKDDQNRPVIENVIESFENFRDFEDNLGYDIHTELLNAKDYGVPQSRERVFLVGIRNDLLIKEGWEFPHQKVSKPLSVSDAISDLPKLNNGEEKSFYDSKPNTKYQYLMRDGERRLTNHKNGTYGLRMLEIMKLVKQGEGKNQINKLVDEGKASKELYLTSGYRNSYGRLWWDKPSSTITNNLSTPSSLRCIHPKQNRALTSREGARLQSFPDSFQFYGSKTQVNIQIGNAVPPLLSIVLADSVKRFFLNNFDEDRGR</sequence>
<feature type="active site" evidence="1">
    <location>
        <position position="91"/>
    </location>
</feature>
<evidence type="ECO:0000256" key="2">
    <source>
        <dbReference type="RuleBase" id="RU000416"/>
    </source>
</evidence>
<dbReference type="InterPro" id="IPR029063">
    <property type="entry name" value="SAM-dependent_MTases_sf"/>
</dbReference>
<dbReference type="Proteomes" id="UP000028098">
    <property type="component" value="Unassembled WGS sequence"/>
</dbReference>
<dbReference type="Gene3D" id="3.40.50.150">
    <property type="entry name" value="Vaccinia Virus protein VP39"/>
    <property type="match status" value="1"/>
</dbReference>
<organism evidence="4 5">
    <name type="scientific">Streptococcus oralis</name>
    <dbReference type="NCBI Taxonomy" id="1303"/>
    <lineage>
        <taxon>Bacteria</taxon>
        <taxon>Bacillati</taxon>
        <taxon>Bacillota</taxon>
        <taxon>Bacilli</taxon>
        <taxon>Lactobacillales</taxon>
        <taxon>Streptococcaceae</taxon>
        <taxon>Streptococcus</taxon>
    </lineage>
</organism>
<name>A0A081R5G9_STROR</name>
<evidence type="ECO:0000313" key="5">
    <source>
        <dbReference type="Proteomes" id="UP000028098"/>
    </source>
</evidence>
<dbReference type="Gene3D" id="3.90.120.10">
    <property type="entry name" value="DNA Methylase, subunit A, domain 2"/>
    <property type="match status" value="1"/>
</dbReference>
<evidence type="ECO:0000313" key="4">
    <source>
        <dbReference type="EMBL" id="KEQ50442.1"/>
    </source>
</evidence>
<gene>
    <name evidence="4" type="ORF">SK143_0496</name>
</gene>
<accession>A0A081R5G9</accession>
<dbReference type="AlphaFoldDB" id="A0A081R5G9"/>
<dbReference type="PROSITE" id="PS00094">
    <property type="entry name" value="C5_MTASE_1"/>
    <property type="match status" value="1"/>
</dbReference>
<keyword evidence="1" id="KW-0949">S-adenosyl-L-methionine</keyword>
<evidence type="ECO:0000256" key="1">
    <source>
        <dbReference type="PROSITE-ProRule" id="PRU01016"/>
    </source>
</evidence>
<dbReference type="EMBL" id="JPGB01000004">
    <property type="protein sequence ID" value="KEQ50442.1"/>
    <property type="molecule type" value="Genomic_DNA"/>
</dbReference>
<dbReference type="SUPFAM" id="SSF53335">
    <property type="entry name" value="S-adenosyl-L-methionine-dependent methyltransferases"/>
    <property type="match status" value="1"/>
</dbReference>
<reference evidence="4 5" key="1">
    <citation type="submission" date="2014-05" db="EMBL/GenBank/DDBJ databases">
        <authorList>
            <person name="Daugherty S.C."/>
            <person name="Tallon L.J."/>
            <person name="Sadzewicz L."/>
            <person name="Kilian M."/>
            <person name="Tettelin H."/>
        </authorList>
    </citation>
    <scope>NUCLEOTIDE SEQUENCE [LARGE SCALE GENOMIC DNA]</scope>
    <source>
        <strain evidence="4 5">SK143</strain>
    </source>
</reference>
<proteinExistence type="inferred from homology"/>
<dbReference type="PRINTS" id="PR00105">
    <property type="entry name" value="C5METTRFRASE"/>
</dbReference>
<comment type="similarity">
    <text evidence="1 2">Belongs to the class I-like SAM-binding methyltransferase superfamily. C5-methyltransferase family.</text>
</comment>
<dbReference type="NCBIfam" id="TIGR00675">
    <property type="entry name" value="dcm"/>
    <property type="match status" value="1"/>
</dbReference>
<dbReference type="InterPro" id="IPR001525">
    <property type="entry name" value="C5_MeTfrase"/>
</dbReference>